<dbReference type="InterPro" id="IPR017578">
    <property type="entry name" value="Ribazole_CobC"/>
</dbReference>
<dbReference type="RefSeq" id="WP_024049236.1">
    <property type="nucleotide sequence ID" value="NZ_AZMC01000353.1"/>
</dbReference>
<dbReference type="InterPro" id="IPR050275">
    <property type="entry name" value="PGM_Phosphatase"/>
</dbReference>
<evidence type="ECO:0000256" key="1">
    <source>
        <dbReference type="NCBIfam" id="TIGR03162"/>
    </source>
</evidence>
<dbReference type="InterPro" id="IPR029033">
    <property type="entry name" value="His_PPase_superfam"/>
</dbReference>
<dbReference type="Gene3D" id="3.40.50.1240">
    <property type="entry name" value="Phosphoglycerate mutase-like"/>
    <property type="match status" value="1"/>
</dbReference>
<evidence type="ECO:0000256" key="2">
    <source>
        <dbReference type="PIRSR" id="PIRSR613078-1"/>
    </source>
</evidence>
<evidence type="ECO:0000313" key="5">
    <source>
        <dbReference type="Proteomes" id="UP000018840"/>
    </source>
</evidence>
<dbReference type="SUPFAM" id="SSF53254">
    <property type="entry name" value="Phosphoglycerate mutase-like"/>
    <property type="match status" value="1"/>
</dbReference>
<dbReference type="GO" id="GO:0043755">
    <property type="term" value="F:alpha-ribazole phosphatase activity"/>
    <property type="evidence" value="ECO:0007669"/>
    <property type="project" value="UniProtKB-UniRule"/>
</dbReference>
<evidence type="ECO:0000256" key="3">
    <source>
        <dbReference type="PIRSR" id="PIRSR613078-2"/>
    </source>
</evidence>
<feature type="active site" description="Proton donor/acceptor" evidence="2">
    <location>
        <position position="82"/>
    </location>
</feature>
<dbReference type="InterPro" id="IPR013078">
    <property type="entry name" value="His_Pase_superF_clade-1"/>
</dbReference>
<dbReference type="PANTHER" id="PTHR48100:SF62">
    <property type="entry name" value="GLUCOSYL-3-PHOSPHOGLYCERATE PHOSPHATASE"/>
    <property type="match status" value="1"/>
</dbReference>
<dbReference type="InterPro" id="IPR001345">
    <property type="entry name" value="PG/BPGM_mutase_AS"/>
</dbReference>
<dbReference type="GO" id="GO:0005737">
    <property type="term" value="C:cytoplasm"/>
    <property type="evidence" value="ECO:0007669"/>
    <property type="project" value="TreeGrafter"/>
</dbReference>
<dbReference type="Pfam" id="PF00300">
    <property type="entry name" value="His_Phos_1"/>
    <property type="match status" value="1"/>
</dbReference>
<name>W1TZC8_9FIRM</name>
<proteinExistence type="predicted"/>
<evidence type="ECO:0000313" key="4">
    <source>
        <dbReference type="EMBL" id="ETI84688.1"/>
    </source>
</evidence>
<dbReference type="PROSITE" id="PS00175">
    <property type="entry name" value="PG_MUTASE"/>
    <property type="match status" value="1"/>
</dbReference>
<dbReference type="GO" id="GO:0009236">
    <property type="term" value="P:cobalamin biosynthetic process"/>
    <property type="evidence" value="ECO:0007669"/>
    <property type="project" value="UniProtKB-UniRule"/>
</dbReference>
<reference evidence="4 5" key="1">
    <citation type="submission" date="2013-12" db="EMBL/GenBank/DDBJ databases">
        <title>A Varibaculum cambriense genome reconstructed from a premature infant gut community with otherwise low bacterial novelty that shifts toward anaerobic metabolism during the third week of life.</title>
        <authorList>
            <person name="Brown C.T."/>
            <person name="Sharon I."/>
            <person name="Thomas B.C."/>
            <person name="Castelle C.J."/>
            <person name="Morowitz M.J."/>
            <person name="Banfield J.F."/>
        </authorList>
    </citation>
    <scope>NUCLEOTIDE SEQUENCE [LARGE SCALE GENOMIC DNA]</scope>
    <source>
        <strain evidence="5">DORA_17_25</strain>
    </source>
</reference>
<organism evidence="4 5">
    <name type="scientific">Negativicoccus succinicivorans DORA_17_25</name>
    <dbReference type="NCBI Taxonomy" id="1403945"/>
    <lineage>
        <taxon>Bacteria</taxon>
        <taxon>Bacillati</taxon>
        <taxon>Bacillota</taxon>
        <taxon>Negativicutes</taxon>
        <taxon>Veillonellales</taxon>
        <taxon>Veillonellaceae</taxon>
        <taxon>Negativicoccus</taxon>
    </lineage>
</organism>
<dbReference type="AlphaFoldDB" id="W1TZC8"/>
<feature type="binding site" evidence="3">
    <location>
        <begin position="8"/>
        <end position="15"/>
    </location>
    <ligand>
        <name>substrate</name>
    </ligand>
</feature>
<dbReference type="PATRIC" id="fig|1403945.3.peg.1355"/>
<dbReference type="CDD" id="cd07067">
    <property type="entry name" value="HP_PGM_like"/>
    <property type="match status" value="1"/>
</dbReference>
<accession>W1TZC8</accession>
<dbReference type="EMBL" id="AZMC01000353">
    <property type="protein sequence ID" value="ETI84688.1"/>
    <property type="molecule type" value="Genomic_DNA"/>
</dbReference>
<dbReference type="EC" id="3.1.3.73" evidence="1"/>
<feature type="binding site" evidence="3">
    <location>
        <position position="58"/>
    </location>
    <ligand>
        <name>substrate</name>
    </ligand>
</feature>
<protein>
    <recommendedName>
        <fullName evidence="1">Alpha-ribazole phosphatase</fullName>
        <ecNumber evidence="1">3.1.3.73</ecNumber>
    </recommendedName>
</protein>
<feature type="active site" description="Tele-phosphohistidine intermediate" evidence="2">
    <location>
        <position position="9"/>
    </location>
</feature>
<dbReference type="Proteomes" id="UP000018840">
    <property type="component" value="Unassembled WGS sequence"/>
</dbReference>
<gene>
    <name evidence="4" type="ORF">Q612_NSC00353G0040</name>
</gene>
<dbReference type="PANTHER" id="PTHR48100">
    <property type="entry name" value="BROAD-SPECIFICITY PHOSPHATASE YOR283W-RELATED"/>
    <property type="match status" value="1"/>
</dbReference>
<sequence>MITLYLIRHGETVWNFSGQYQGVTDVALSDLGRRQAQCLVDYFADLPLDAIYSSDLERAVETAQPLAISKGLTVELRSGLREINFGDWEGLTYEQINSKWPGSIEHMYANASSVRISNGESFGDVQHRAAKTIEEITHNHPDEAVAIVCHGGTIRCILCTLLGLDLDLAWNFRQANANVTMIEYYGDRNLLALLNDTHHLKKL</sequence>
<comment type="caution">
    <text evidence="4">The sequence shown here is derived from an EMBL/GenBank/DDBJ whole genome shotgun (WGS) entry which is preliminary data.</text>
</comment>
<dbReference type="SMART" id="SM00855">
    <property type="entry name" value="PGAM"/>
    <property type="match status" value="1"/>
</dbReference>
<dbReference type="NCBIfam" id="TIGR03162">
    <property type="entry name" value="ribazole_cobC"/>
    <property type="match status" value="1"/>
</dbReference>